<keyword evidence="3" id="KW-1185">Reference proteome</keyword>
<name>A0A918I399_9ACTN</name>
<evidence type="ECO:0000313" key="2">
    <source>
        <dbReference type="EMBL" id="GGU62395.1"/>
    </source>
</evidence>
<evidence type="ECO:0000313" key="3">
    <source>
        <dbReference type="Proteomes" id="UP000636661"/>
    </source>
</evidence>
<protein>
    <submittedName>
        <fullName evidence="2">Uncharacterized protein</fullName>
    </submittedName>
</protein>
<evidence type="ECO:0000256" key="1">
    <source>
        <dbReference type="SAM" id="MobiDB-lite"/>
    </source>
</evidence>
<feature type="region of interest" description="Disordered" evidence="1">
    <location>
        <begin position="282"/>
        <end position="307"/>
    </location>
</feature>
<gene>
    <name evidence="2" type="ORF">GCM10010274_58970</name>
</gene>
<accession>A0A918I399</accession>
<dbReference type="RefSeq" id="WP_069455963.1">
    <property type="nucleotide sequence ID" value="NZ_BMTP01000020.1"/>
</dbReference>
<proteinExistence type="predicted"/>
<reference evidence="2" key="1">
    <citation type="journal article" date="2014" name="Int. J. Syst. Evol. Microbiol.">
        <title>Complete genome sequence of Corynebacterium casei LMG S-19264T (=DSM 44701T), isolated from a smear-ripened cheese.</title>
        <authorList>
            <consortium name="US DOE Joint Genome Institute (JGI-PGF)"/>
            <person name="Walter F."/>
            <person name="Albersmeier A."/>
            <person name="Kalinowski J."/>
            <person name="Ruckert C."/>
        </authorList>
    </citation>
    <scope>NUCLEOTIDE SEQUENCE</scope>
    <source>
        <strain evidence="2">JCM 4391</strain>
    </source>
</reference>
<dbReference type="EMBL" id="BMTP01000020">
    <property type="protein sequence ID" value="GGU62395.1"/>
    <property type="molecule type" value="Genomic_DNA"/>
</dbReference>
<dbReference type="AlphaFoldDB" id="A0A918I399"/>
<feature type="compositionally biased region" description="Low complexity" evidence="1">
    <location>
        <begin position="288"/>
        <end position="300"/>
    </location>
</feature>
<sequence length="307" mass="34059">MIREERIPLDQLTPEQLAALYDQIDKLANPPALRNCLVPGCLKQYDAMACMAGETPARPEWSGTGWHTLGSGSIFPAGGHICPDHTQLATGHMPRRVKLTGGRWTIDCGCGWTPTPQRWHGVLGAMWEQHVLTVTGTLPEAPPQTDPEHRTPLADLTEDTLAELYDRLWDAEDEVVQARDAGRAMYLAYESWRRFSGEQGALLSGVHSALWSLRHNLAHDSRDWAQDWTDAWLYALIIGWDCEQQHQHGDDCPAALDEIAAKHEWTPARLDLARKHRGVLAQAGPNGETDAQAARTAAADTTEERTS</sequence>
<reference evidence="2" key="2">
    <citation type="submission" date="2020-09" db="EMBL/GenBank/DDBJ databases">
        <authorList>
            <person name="Sun Q."/>
            <person name="Ohkuma M."/>
        </authorList>
    </citation>
    <scope>NUCLEOTIDE SEQUENCE</scope>
    <source>
        <strain evidence="2">JCM 4391</strain>
    </source>
</reference>
<organism evidence="2 3">
    <name type="scientific">Streptomyces lavendofoliae</name>
    <dbReference type="NCBI Taxonomy" id="67314"/>
    <lineage>
        <taxon>Bacteria</taxon>
        <taxon>Bacillati</taxon>
        <taxon>Actinomycetota</taxon>
        <taxon>Actinomycetes</taxon>
        <taxon>Kitasatosporales</taxon>
        <taxon>Streptomycetaceae</taxon>
        <taxon>Streptomyces</taxon>
    </lineage>
</organism>
<dbReference type="Proteomes" id="UP000636661">
    <property type="component" value="Unassembled WGS sequence"/>
</dbReference>
<comment type="caution">
    <text evidence="2">The sequence shown here is derived from an EMBL/GenBank/DDBJ whole genome shotgun (WGS) entry which is preliminary data.</text>
</comment>